<accession>A0AAV9J869</accession>
<reference evidence="2 3" key="1">
    <citation type="submission" date="2021-11" db="EMBL/GenBank/DDBJ databases">
        <title>Black yeast isolated from Biological Soil Crust.</title>
        <authorList>
            <person name="Kurbessoian T."/>
        </authorList>
    </citation>
    <scope>NUCLEOTIDE SEQUENCE [LARGE SCALE GENOMIC DNA]</scope>
    <source>
        <strain evidence="2 3">CCFEE 5522</strain>
    </source>
</reference>
<gene>
    <name evidence="2" type="ORF">LTR36_008210</name>
</gene>
<evidence type="ECO:0000313" key="2">
    <source>
        <dbReference type="EMBL" id="KAK4541136.1"/>
    </source>
</evidence>
<name>A0AAV9J869_9PEZI</name>
<feature type="region of interest" description="Disordered" evidence="1">
    <location>
        <begin position="1"/>
        <end position="125"/>
    </location>
</feature>
<proteinExistence type="predicted"/>
<feature type="compositionally biased region" description="Basic and acidic residues" evidence="1">
    <location>
        <begin position="17"/>
        <end position="27"/>
    </location>
</feature>
<dbReference type="EMBL" id="JAVFHQ010000056">
    <property type="protein sequence ID" value="KAK4541136.1"/>
    <property type="molecule type" value="Genomic_DNA"/>
</dbReference>
<protein>
    <submittedName>
        <fullName evidence="2">Uncharacterized protein</fullName>
    </submittedName>
</protein>
<dbReference type="AlphaFoldDB" id="A0AAV9J869"/>
<organism evidence="2 3">
    <name type="scientific">Oleoguttula mirabilis</name>
    <dbReference type="NCBI Taxonomy" id="1507867"/>
    <lineage>
        <taxon>Eukaryota</taxon>
        <taxon>Fungi</taxon>
        <taxon>Dikarya</taxon>
        <taxon>Ascomycota</taxon>
        <taxon>Pezizomycotina</taxon>
        <taxon>Dothideomycetes</taxon>
        <taxon>Dothideomycetidae</taxon>
        <taxon>Mycosphaerellales</taxon>
        <taxon>Teratosphaeriaceae</taxon>
        <taxon>Oleoguttula</taxon>
    </lineage>
</organism>
<evidence type="ECO:0000313" key="3">
    <source>
        <dbReference type="Proteomes" id="UP001324427"/>
    </source>
</evidence>
<feature type="region of interest" description="Disordered" evidence="1">
    <location>
        <begin position="164"/>
        <end position="192"/>
    </location>
</feature>
<evidence type="ECO:0000256" key="1">
    <source>
        <dbReference type="SAM" id="MobiDB-lite"/>
    </source>
</evidence>
<keyword evidence="3" id="KW-1185">Reference proteome</keyword>
<feature type="compositionally biased region" description="Polar residues" evidence="1">
    <location>
        <begin position="53"/>
        <end position="75"/>
    </location>
</feature>
<dbReference type="Proteomes" id="UP001324427">
    <property type="component" value="Unassembled WGS sequence"/>
</dbReference>
<comment type="caution">
    <text evidence="2">The sequence shown here is derived from an EMBL/GenBank/DDBJ whole genome shotgun (WGS) entry which is preliminary data.</text>
</comment>
<sequence length="313" mass="33706">MNPAFASAAGGTKRRREGNGDSVEAHSDGPFGKKARPTLNAAGDVEPWRHDSVINTPTTSSQQPKYDSDDQSSMVSEPGSPQELVSSADEMDTDMDDLPSFSQSPEDHHTLPNSQPPSSSPWRERIQTRNRVSTPFTHTSRAGVRPMQQLRTGINYHMRQRHPQENFSSDGHLEVPSPIDEDEVPTPPSAAEAAGSQLSMLTVNDMDIETADLPAITVEHSRSLHLDRHDDGGAAESLHHRMGGGVEGVVVRKQRLRSGAQSNGSVSPARAGAAMGGELAGSLGGKRGLSVGYRADCEKCRTHVPGHMNHFVM</sequence>